<keyword evidence="2" id="KW-1133">Transmembrane helix</keyword>
<sequence length="136" mass="14518">MDRMNDQFDDNPYRSPAAPCKPEGSQPSVSEEKSHSVIRAARLAWQLPTLGAACYFAAIALLLFGPRVATFGVPLLVATLFCLLLGLAYAIYAASWNKQIPEAGTHAGFGMGVIVLLFFLMLLGCAGIAELAVTDL</sequence>
<dbReference type="Proteomes" id="UP000238322">
    <property type="component" value="Unassembled WGS sequence"/>
</dbReference>
<proteinExistence type="predicted"/>
<evidence type="ECO:0000313" key="4">
    <source>
        <dbReference type="Proteomes" id="UP000238322"/>
    </source>
</evidence>
<name>A0A2S8FPM6_9BACT</name>
<evidence type="ECO:0000256" key="2">
    <source>
        <dbReference type="SAM" id="Phobius"/>
    </source>
</evidence>
<dbReference type="AlphaFoldDB" id="A0A2S8FPM6"/>
<dbReference type="EMBL" id="PUHY01000010">
    <property type="protein sequence ID" value="PQO34145.1"/>
    <property type="molecule type" value="Genomic_DNA"/>
</dbReference>
<comment type="caution">
    <text evidence="3">The sequence shown here is derived from an EMBL/GenBank/DDBJ whole genome shotgun (WGS) entry which is preliminary data.</text>
</comment>
<keyword evidence="2" id="KW-0812">Transmembrane</keyword>
<feature type="region of interest" description="Disordered" evidence="1">
    <location>
        <begin position="1"/>
        <end position="33"/>
    </location>
</feature>
<protein>
    <submittedName>
        <fullName evidence="3">Uncharacterized protein</fullName>
    </submittedName>
</protein>
<evidence type="ECO:0000256" key="1">
    <source>
        <dbReference type="SAM" id="MobiDB-lite"/>
    </source>
</evidence>
<gene>
    <name evidence="3" type="ORF">C5Y83_11425</name>
</gene>
<feature type="transmembrane region" description="Helical" evidence="2">
    <location>
        <begin position="43"/>
        <end position="65"/>
    </location>
</feature>
<organism evidence="3 4">
    <name type="scientific">Blastopirellula marina</name>
    <dbReference type="NCBI Taxonomy" id="124"/>
    <lineage>
        <taxon>Bacteria</taxon>
        <taxon>Pseudomonadati</taxon>
        <taxon>Planctomycetota</taxon>
        <taxon>Planctomycetia</taxon>
        <taxon>Pirellulales</taxon>
        <taxon>Pirellulaceae</taxon>
        <taxon>Blastopirellula</taxon>
    </lineage>
</organism>
<accession>A0A2S8FPM6</accession>
<feature type="transmembrane region" description="Helical" evidence="2">
    <location>
        <begin position="71"/>
        <end position="95"/>
    </location>
</feature>
<evidence type="ECO:0000313" key="3">
    <source>
        <dbReference type="EMBL" id="PQO34145.1"/>
    </source>
</evidence>
<keyword evidence="2" id="KW-0472">Membrane</keyword>
<feature type="transmembrane region" description="Helical" evidence="2">
    <location>
        <begin position="107"/>
        <end position="129"/>
    </location>
</feature>
<reference evidence="3 4" key="1">
    <citation type="submission" date="2018-02" db="EMBL/GenBank/DDBJ databases">
        <title>Comparative genomes isolates from brazilian mangrove.</title>
        <authorList>
            <person name="Araujo J.E."/>
            <person name="Taketani R.G."/>
            <person name="Silva M.C.P."/>
            <person name="Loureco M.V."/>
            <person name="Andreote F.D."/>
        </authorList>
    </citation>
    <scope>NUCLEOTIDE SEQUENCE [LARGE SCALE GENOMIC DNA]</scope>
    <source>
        <strain evidence="3 4">Hex-1 MGV</strain>
    </source>
</reference>